<dbReference type="RefSeq" id="WP_140737630.1">
    <property type="nucleotide sequence ID" value="NZ_RCZM01000002.1"/>
</dbReference>
<comment type="caution">
    <text evidence="1">The sequence shown here is derived from an EMBL/GenBank/DDBJ whole genome shotgun (WGS) entry which is preliminary data.</text>
</comment>
<evidence type="ECO:0000313" key="1">
    <source>
        <dbReference type="EMBL" id="TPG17867.1"/>
    </source>
</evidence>
<evidence type="ECO:0000313" key="2">
    <source>
        <dbReference type="Proteomes" id="UP000317722"/>
    </source>
</evidence>
<protein>
    <submittedName>
        <fullName evidence="1">Uncharacterized protein</fullName>
    </submittedName>
</protein>
<sequence length="315" mass="31632">MSVRPSRRHPLSVLAVVALLWAAALLVVSPSASMAGSVKGSLAVISVGDQGTGFVGAVAGRPFDVVVEARDPLGVPLVLPQDTKVRLSLVTGSGTLGGVLEGTIAKRTSQGTVSGATYAPLGNGITLGLATVSGTALSGTTTTINVAASAVRTQANPHSSLNVTDPGCPAPSPTSPVCGFLQLPNGGNGTVLMSVGSCDTILTCRTKSGTTARLVTAEVSLKDANGVPLYTPSAPATFILACDKTLCGQGGVSSFPIVVDLTNTGAFAQVPDCPSKGVLGTGQTACRDTVQSTRDNAGDVYSVILFTYDIRGSYP</sequence>
<dbReference type="EMBL" id="RCZM01000002">
    <property type="protein sequence ID" value="TPG17867.1"/>
    <property type="molecule type" value="Genomic_DNA"/>
</dbReference>
<keyword evidence="2" id="KW-1185">Reference proteome</keyword>
<dbReference type="PROSITE" id="PS51318">
    <property type="entry name" value="TAT"/>
    <property type="match status" value="1"/>
</dbReference>
<organism evidence="1 2">
    <name type="scientific">Pedococcus bigeumensis</name>
    <dbReference type="NCBI Taxonomy" id="433644"/>
    <lineage>
        <taxon>Bacteria</taxon>
        <taxon>Bacillati</taxon>
        <taxon>Actinomycetota</taxon>
        <taxon>Actinomycetes</taxon>
        <taxon>Micrococcales</taxon>
        <taxon>Intrasporangiaceae</taxon>
        <taxon>Pedococcus</taxon>
    </lineage>
</organism>
<dbReference type="InterPro" id="IPR006311">
    <property type="entry name" value="TAT_signal"/>
</dbReference>
<dbReference type="Proteomes" id="UP000317722">
    <property type="component" value="Unassembled WGS sequence"/>
</dbReference>
<reference evidence="1 2" key="1">
    <citation type="journal article" date="2019" name="Environ. Microbiol.">
        <title>Species interactions and distinct microbial communities in high Arctic permafrost affected cryosols are associated with the CH4 and CO2 gas fluxes.</title>
        <authorList>
            <person name="Altshuler I."/>
            <person name="Hamel J."/>
            <person name="Turney S."/>
            <person name="Magnuson E."/>
            <person name="Levesque R."/>
            <person name="Greer C."/>
            <person name="Whyte L.G."/>
        </authorList>
    </citation>
    <scope>NUCLEOTIDE SEQUENCE [LARGE SCALE GENOMIC DNA]</scope>
    <source>
        <strain evidence="1 2">S9.3A</strain>
    </source>
</reference>
<dbReference type="AlphaFoldDB" id="A0A502CX77"/>
<name>A0A502CX77_9MICO</name>
<proteinExistence type="predicted"/>
<dbReference type="OrthoDB" id="5143742at2"/>
<gene>
    <name evidence="1" type="ORF">EAH86_05385</name>
</gene>
<accession>A0A502CX77</accession>